<accession>A0A432W8Z6</accession>
<evidence type="ECO:0000313" key="4">
    <source>
        <dbReference type="Proteomes" id="UP000288293"/>
    </source>
</evidence>
<proteinExistence type="predicted"/>
<dbReference type="NCBIfam" id="NF033631">
    <property type="entry name" value="SLATT_5"/>
    <property type="match status" value="1"/>
</dbReference>
<evidence type="ECO:0000313" key="3">
    <source>
        <dbReference type="EMBL" id="RUO26594.1"/>
    </source>
</evidence>
<name>A0A432W8Z6_9GAMM</name>
<comment type="caution">
    <text evidence="3">The sequence shown here is derived from an EMBL/GenBank/DDBJ whole genome shotgun (WGS) entry which is preliminary data.</text>
</comment>
<reference evidence="3 4" key="1">
    <citation type="journal article" date="2011" name="Front. Microbiol.">
        <title>Genomic signatures of strain selection and enhancement in Bacillus atrophaeus var. globigii, a historical biowarfare simulant.</title>
        <authorList>
            <person name="Gibbons H.S."/>
            <person name="Broomall S.M."/>
            <person name="McNew L.A."/>
            <person name="Daligault H."/>
            <person name="Chapman C."/>
            <person name="Bruce D."/>
            <person name="Karavis M."/>
            <person name="Krepps M."/>
            <person name="McGregor P.A."/>
            <person name="Hong C."/>
            <person name="Park K.H."/>
            <person name="Akmal A."/>
            <person name="Feldman A."/>
            <person name="Lin J.S."/>
            <person name="Chang W.E."/>
            <person name="Higgs B.W."/>
            <person name="Demirev P."/>
            <person name="Lindquist J."/>
            <person name="Liem A."/>
            <person name="Fochler E."/>
            <person name="Read T.D."/>
            <person name="Tapia R."/>
            <person name="Johnson S."/>
            <person name="Bishop-Lilly K.A."/>
            <person name="Detter C."/>
            <person name="Han C."/>
            <person name="Sozhamannan S."/>
            <person name="Rosenzweig C.N."/>
            <person name="Skowronski E.W."/>
        </authorList>
    </citation>
    <scope>NUCLEOTIDE SEQUENCE [LARGE SCALE GENOMIC DNA]</scope>
    <source>
        <strain evidence="3 4">MLST1</strain>
    </source>
</reference>
<feature type="domain" description="SMODS and SLOG-associating 2TM effector" evidence="2">
    <location>
        <begin position="4"/>
        <end position="185"/>
    </location>
</feature>
<evidence type="ECO:0000256" key="1">
    <source>
        <dbReference type="SAM" id="Phobius"/>
    </source>
</evidence>
<dbReference type="InterPro" id="IPR041115">
    <property type="entry name" value="SLATT_5"/>
</dbReference>
<dbReference type="OrthoDB" id="6401357at2"/>
<organism evidence="3 4">
    <name type="scientific">Aliidiomarina minuta</name>
    <dbReference type="NCBI Taxonomy" id="880057"/>
    <lineage>
        <taxon>Bacteria</taxon>
        <taxon>Pseudomonadati</taxon>
        <taxon>Pseudomonadota</taxon>
        <taxon>Gammaproteobacteria</taxon>
        <taxon>Alteromonadales</taxon>
        <taxon>Idiomarinaceae</taxon>
        <taxon>Aliidiomarina</taxon>
    </lineage>
</organism>
<evidence type="ECO:0000259" key="2">
    <source>
        <dbReference type="Pfam" id="PF18160"/>
    </source>
</evidence>
<dbReference type="Pfam" id="PF18160">
    <property type="entry name" value="SLATT_5"/>
    <property type="match status" value="1"/>
</dbReference>
<keyword evidence="1" id="KW-0812">Transmembrane</keyword>
<feature type="transmembrane region" description="Helical" evidence="1">
    <location>
        <begin position="34"/>
        <end position="53"/>
    </location>
</feature>
<dbReference type="Proteomes" id="UP000288293">
    <property type="component" value="Unassembled WGS sequence"/>
</dbReference>
<keyword evidence="1" id="KW-0472">Membrane</keyword>
<protein>
    <recommendedName>
        <fullName evidence="2">SMODS and SLOG-associating 2TM effector domain-containing protein</fullName>
    </recommendedName>
</protein>
<keyword evidence="1" id="KW-1133">Transmembrane helix</keyword>
<dbReference type="AlphaFoldDB" id="A0A432W8Z6"/>
<feature type="transmembrane region" description="Helical" evidence="1">
    <location>
        <begin position="168"/>
        <end position="192"/>
    </location>
</feature>
<feature type="transmembrane region" description="Helical" evidence="1">
    <location>
        <begin position="65"/>
        <end position="86"/>
    </location>
</feature>
<dbReference type="EMBL" id="PIPL01000001">
    <property type="protein sequence ID" value="RUO26594.1"/>
    <property type="molecule type" value="Genomic_DNA"/>
</dbReference>
<sequence>MQKDNHLEELYDRVQKTASSRFFAHDRLKKHHAASLWTIAFFSIGLIVIPLVQTFGLDVRFSDNYISFIQVLLAIVILVISIMLNMSNFAVRADRIHKCGMVLNALARKIHGRIETVCSGEEFEALVHEYNNILQAYENHSRVDYLFTKRHMTNYYSVRWYQSIYYDFIYWIQFSTYAILITLVVAWIYMLIKIN</sequence>
<dbReference type="RefSeq" id="WP_126803403.1">
    <property type="nucleotide sequence ID" value="NZ_PIPL01000001.1"/>
</dbReference>
<gene>
    <name evidence="3" type="ORF">CWE09_07790</name>
</gene>
<keyword evidence="4" id="KW-1185">Reference proteome</keyword>